<evidence type="ECO:0000313" key="3">
    <source>
        <dbReference type="EMBL" id="VAW32293.1"/>
    </source>
</evidence>
<keyword evidence="2" id="KW-0812">Transmembrane</keyword>
<evidence type="ECO:0000256" key="1">
    <source>
        <dbReference type="SAM" id="MobiDB-lite"/>
    </source>
</evidence>
<reference evidence="3" key="1">
    <citation type="submission" date="2018-06" db="EMBL/GenBank/DDBJ databases">
        <authorList>
            <person name="Zhirakovskaya E."/>
        </authorList>
    </citation>
    <scope>NUCLEOTIDE SEQUENCE</scope>
</reference>
<name>A0A3B0UVU3_9ZZZZ</name>
<organism evidence="3">
    <name type="scientific">hydrothermal vent metagenome</name>
    <dbReference type="NCBI Taxonomy" id="652676"/>
    <lineage>
        <taxon>unclassified sequences</taxon>
        <taxon>metagenomes</taxon>
        <taxon>ecological metagenomes</taxon>
    </lineage>
</organism>
<evidence type="ECO:0000256" key="2">
    <source>
        <dbReference type="SAM" id="Phobius"/>
    </source>
</evidence>
<keyword evidence="2" id="KW-1133">Transmembrane helix</keyword>
<feature type="compositionally biased region" description="Polar residues" evidence="1">
    <location>
        <begin position="39"/>
        <end position="69"/>
    </location>
</feature>
<dbReference type="EMBL" id="UOEV01000034">
    <property type="protein sequence ID" value="VAW32293.1"/>
    <property type="molecule type" value="Genomic_DNA"/>
</dbReference>
<feature type="region of interest" description="Disordered" evidence="1">
    <location>
        <begin position="85"/>
        <end position="105"/>
    </location>
</feature>
<feature type="transmembrane region" description="Helical" evidence="2">
    <location>
        <begin position="6"/>
        <end position="31"/>
    </location>
</feature>
<feature type="region of interest" description="Disordered" evidence="1">
    <location>
        <begin position="37"/>
        <end position="69"/>
    </location>
</feature>
<sequence>MSHTSKMIWTAVGVVVVVVALMFIIGGAYMYTRNKSTENRQSANVTAPPLSVTSGPSTLPTGTNTSNNALKTDLSAIDSQLSGLNTDNANVDQSLNDQPVTQSSI</sequence>
<dbReference type="AlphaFoldDB" id="A0A3B0UVU3"/>
<gene>
    <name evidence="3" type="ORF">MNBD_CPR01-153</name>
</gene>
<accession>A0A3B0UVU3</accession>
<keyword evidence="2" id="KW-0472">Membrane</keyword>
<protein>
    <submittedName>
        <fullName evidence="3">Uncharacterized protein</fullName>
    </submittedName>
</protein>
<proteinExistence type="predicted"/>